<reference evidence="1" key="1">
    <citation type="journal article" date="2022" name="bioRxiv">
        <title>Sequencing and chromosome-scale assembly of the giantPleurodeles waltlgenome.</title>
        <authorList>
            <person name="Brown T."/>
            <person name="Elewa A."/>
            <person name="Iarovenko S."/>
            <person name="Subramanian E."/>
            <person name="Araus A.J."/>
            <person name="Petzold A."/>
            <person name="Susuki M."/>
            <person name="Suzuki K.-i.T."/>
            <person name="Hayashi T."/>
            <person name="Toyoda A."/>
            <person name="Oliveira C."/>
            <person name="Osipova E."/>
            <person name="Leigh N.D."/>
            <person name="Simon A."/>
            <person name="Yun M.H."/>
        </authorList>
    </citation>
    <scope>NUCLEOTIDE SEQUENCE</scope>
    <source>
        <strain evidence="1">20211129_DDA</strain>
        <tissue evidence="1">Liver</tissue>
    </source>
</reference>
<proteinExistence type="predicted"/>
<sequence length="111" mass="11427">MTAERGAAEVEEVRRAAALWSALCLRGKQISIRVGLTNGGCQQVTLSPKGRTGSGTSRGAQVLVMAPPALIPSESQQGMGGTEHAFSLGEAIIKPAFLPSDGIPGSPEEKV</sequence>
<evidence type="ECO:0000313" key="1">
    <source>
        <dbReference type="EMBL" id="KAJ1187064.1"/>
    </source>
</evidence>
<protein>
    <submittedName>
        <fullName evidence="1">Uncharacterized protein</fullName>
    </submittedName>
</protein>
<dbReference type="Proteomes" id="UP001066276">
    <property type="component" value="Chromosome 3_1"/>
</dbReference>
<dbReference type="AlphaFoldDB" id="A0AAV7UF81"/>
<dbReference type="EMBL" id="JANPWB010000005">
    <property type="protein sequence ID" value="KAJ1187064.1"/>
    <property type="molecule type" value="Genomic_DNA"/>
</dbReference>
<gene>
    <name evidence="1" type="ORF">NDU88_003843</name>
</gene>
<evidence type="ECO:0000313" key="2">
    <source>
        <dbReference type="Proteomes" id="UP001066276"/>
    </source>
</evidence>
<organism evidence="1 2">
    <name type="scientific">Pleurodeles waltl</name>
    <name type="common">Iberian ribbed newt</name>
    <dbReference type="NCBI Taxonomy" id="8319"/>
    <lineage>
        <taxon>Eukaryota</taxon>
        <taxon>Metazoa</taxon>
        <taxon>Chordata</taxon>
        <taxon>Craniata</taxon>
        <taxon>Vertebrata</taxon>
        <taxon>Euteleostomi</taxon>
        <taxon>Amphibia</taxon>
        <taxon>Batrachia</taxon>
        <taxon>Caudata</taxon>
        <taxon>Salamandroidea</taxon>
        <taxon>Salamandridae</taxon>
        <taxon>Pleurodelinae</taxon>
        <taxon>Pleurodeles</taxon>
    </lineage>
</organism>
<comment type="caution">
    <text evidence="1">The sequence shown here is derived from an EMBL/GenBank/DDBJ whole genome shotgun (WGS) entry which is preliminary data.</text>
</comment>
<name>A0AAV7UF81_PLEWA</name>
<keyword evidence="2" id="KW-1185">Reference proteome</keyword>
<accession>A0AAV7UF81</accession>